<dbReference type="GO" id="GO:0016616">
    <property type="term" value="F:oxidoreductase activity, acting on the CH-OH group of donors, NAD or NADP as acceptor"/>
    <property type="evidence" value="ECO:0007669"/>
    <property type="project" value="TreeGrafter"/>
</dbReference>
<dbReference type="PANTHER" id="PTHR24322:SF736">
    <property type="entry name" value="RETINOL DEHYDROGENASE 10"/>
    <property type="match status" value="1"/>
</dbReference>
<comment type="similarity">
    <text evidence="1">Belongs to the short-chain dehydrogenases/reductases (SDR) family.</text>
</comment>
<feature type="transmembrane region" description="Helical" evidence="3">
    <location>
        <begin position="7"/>
        <end position="30"/>
    </location>
</feature>
<name>A0A3N4IND5_ASCIM</name>
<dbReference type="PANTHER" id="PTHR24322">
    <property type="entry name" value="PKSB"/>
    <property type="match status" value="1"/>
</dbReference>
<dbReference type="PRINTS" id="PR00081">
    <property type="entry name" value="GDHRDH"/>
</dbReference>
<sequence length="394" mass="43828">MRFSIDHVLALSKGIFNPYLLFAFLPYILYRDQSVLNLLKTQPLGRPLLEPLLNAFLNTLRNSQDLLPLTIPPVLGALYDFNTYLNRRIVDSGIKDRYNWPKEIAVITGGAGAVGSATAESLLSLGVGTIILLDLREPPAHLLKDPRVHFYRCDISSFPSVQSTVHTLKTAHGVPTILILASGLLHTGTLISTPSANLTASIHSNLLGPMHILKTLVPPMTIPNHGHIISLTSSLSALPLPFTLDFSASELALQHVLQGLQSETFNYYRASRLRYSSITTGLIKTPLTSYARLPNTFLYPHLEVSDVTAKIIDILKSGDSTNVMLPKAGYVPYFIARFCPDWLRWTTQYCAARMQVFAYLRPTEVVGVDGKSLMERETPQFEEGHPKEWWDYAS</sequence>
<evidence type="ECO:0000256" key="2">
    <source>
        <dbReference type="ARBA" id="ARBA00023002"/>
    </source>
</evidence>
<keyword evidence="2" id="KW-0560">Oxidoreductase</keyword>
<dbReference type="OrthoDB" id="10253736at2759"/>
<reference evidence="4 5" key="1">
    <citation type="journal article" date="2018" name="Nat. Ecol. Evol.">
        <title>Pezizomycetes genomes reveal the molecular basis of ectomycorrhizal truffle lifestyle.</title>
        <authorList>
            <person name="Murat C."/>
            <person name="Payen T."/>
            <person name="Noel B."/>
            <person name="Kuo A."/>
            <person name="Morin E."/>
            <person name="Chen J."/>
            <person name="Kohler A."/>
            <person name="Krizsan K."/>
            <person name="Balestrini R."/>
            <person name="Da Silva C."/>
            <person name="Montanini B."/>
            <person name="Hainaut M."/>
            <person name="Levati E."/>
            <person name="Barry K.W."/>
            <person name="Belfiori B."/>
            <person name="Cichocki N."/>
            <person name="Clum A."/>
            <person name="Dockter R.B."/>
            <person name="Fauchery L."/>
            <person name="Guy J."/>
            <person name="Iotti M."/>
            <person name="Le Tacon F."/>
            <person name="Lindquist E.A."/>
            <person name="Lipzen A."/>
            <person name="Malagnac F."/>
            <person name="Mello A."/>
            <person name="Molinier V."/>
            <person name="Miyauchi S."/>
            <person name="Poulain J."/>
            <person name="Riccioni C."/>
            <person name="Rubini A."/>
            <person name="Sitrit Y."/>
            <person name="Splivallo R."/>
            <person name="Traeger S."/>
            <person name="Wang M."/>
            <person name="Zifcakova L."/>
            <person name="Wipf D."/>
            <person name="Zambonelli A."/>
            <person name="Paolocci F."/>
            <person name="Nowrousian M."/>
            <person name="Ottonello S."/>
            <person name="Baldrian P."/>
            <person name="Spatafora J.W."/>
            <person name="Henrissat B."/>
            <person name="Nagy L.G."/>
            <person name="Aury J.M."/>
            <person name="Wincker P."/>
            <person name="Grigoriev I.V."/>
            <person name="Bonfante P."/>
            <person name="Martin F.M."/>
        </authorList>
    </citation>
    <scope>NUCLEOTIDE SEQUENCE [LARGE SCALE GENOMIC DNA]</scope>
    <source>
        <strain evidence="4 5">RN42</strain>
    </source>
</reference>
<proteinExistence type="inferred from homology"/>
<dbReference type="EMBL" id="ML119647">
    <property type="protein sequence ID" value="RPA87216.1"/>
    <property type="molecule type" value="Genomic_DNA"/>
</dbReference>
<protein>
    <submittedName>
        <fullName evidence="4">NAD(P)-binding protein</fullName>
    </submittedName>
</protein>
<organism evidence="4 5">
    <name type="scientific">Ascobolus immersus RN42</name>
    <dbReference type="NCBI Taxonomy" id="1160509"/>
    <lineage>
        <taxon>Eukaryota</taxon>
        <taxon>Fungi</taxon>
        <taxon>Dikarya</taxon>
        <taxon>Ascomycota</taxon>
        <taxon>Pezizomycotina</taxon>
        <taxon>Pezizomycetes</taxon>
        <taxon>Pezizales</taxon>
        <taxon>Ascobolaceae</taxon>
        <taxon>Ascobolus</taxon>
    </lineage>
</organism>
<dbReference type="STRING" id="1160509.A0A3N4IND5"/>
<evidence type="ECO:0000313" key="5">
    <source>
        <dbReference type="Proteomes" id="UP000275078"/>
    </source>
</evidence>
<evidence type="ECO:0000313" key="4">
    <source>
        <dbReference type="EMBL" id="RPA87216.1"/>
    </source>
</evidence>
<keyword evidence="3" id="KW-0472">Membrane</keyword>
<accession>A0A3N4IND5</accession>
<dbReference type="InterPro" id="IPR002347">
    <property type="entry name" value="SDR_fam"/>
</dbReference>
<keyword evidence="3" id="KW-0812">Transmembrane</keyword>
<dbReference type="Gene3D" id="3.40.50.720">
    <property type="entry name" value="NAD(P)-binding Rossmann-like Domain"/>
    <property type="match status" value="1"/>
</dbReference>
<keyword evidence="5" id="KW-1185">Reference proteome</keyword>
<dbReference type="AlphaFoldDB" id="A0A3N4IND5"/>
<dbReference type="InterPro" id="IPR036291">
    <property type="entry name" value="NAD(P)-bd_dom_sf"/>
</dbReference>
<gene>
    <name evidence="4" type="ORF">BJ508DRAFT_357655</name>
</gene>
<dbReference type="Pfam" id="PF00106">
    <property type="entry name" value="adh_short"/>
    <property type="match status" value="1"/>
</dbReference>
<dbReference type="Proteomes" id="UP000275078">
    <property type="component" value="Unassembled WGS sequence"/>
</dbReference>
<keyword evidence="3" id="KW-1133">Transmembrane helix</keyword>
<dbReference type="SUPFAM" id="SSF51735">
    <property type="entry name" value="NAD(P)-binding Rossmann-fold domains"/>
    <property type="match status" value="1"/>
</dbReference>
<evidence type="ECO:0000256" key="1">
    <source>
        <dbReference type="ARBA" id="ARBA00006484"/>
    </source>
</evidence>
<evidence type="ECO:0000256" key="3">
    <source>
        <dbReference type="SAM" id="Phobius"/>
    </source>
</evidence>